<protein>
    <recommendedName>
        <fullName evidence="4">Antitoxin</fullName>
    </recommendedName>
</protein>
<dbReference type="Gene3D" id="3.40.1620.10">
    <property type="entry name" value="YefM-like domain"/>
    <property type="match status" value="1"/>
</dbReference>
<proteinExistence type="inferred from homology"/>
<gene>
    <name evidence="2" type="ORF">B5J94_04550</name>
</gene>
<evidence type="ECO:0000313" key="2">
    <source>
        <dbReference type="EMBL" id="OPH38039.1"/>
    </source>
</evidence>
<accession>A0A1V4GZD8</accession>
<name>A0A1V4GZD8_MORLA</name>
<evidence type="ECO:0008006" key="4">
    <source>
        <dbReference type="Google" id="ProtNLM"/>
    </source>
</evidence>
<evidence type="ECO:0000256" key="1">
    <source>
        <dbReference type="ARBA" id="ARBA00009981"/>
    </source>
</evidence>
<comment type="similarity">
    <text evidence="1">Belongs to the phD/YefM antitoxin family.</text>
</comment>
<dbReference type="SUPFAM" id="SSF143120">
    <property type="entry name" value="YefM-like"/>
    <property type="match status" value="1"/>
</dbReference>
<dbReference type="Proteomes" id="UP000191025">
    <property type="component" value="Unassembled WGS sequence"/>
</dbReference>
<dbReference type="InterPro" id="IPR036165">
    <property type="entry name" value="YefM-like_sf"/>
</dbReference>
<organism evidence="2 3">
    <name type="scientific">Moraxella lacunata</name>
    <dbReference type="NCBI Taxonomy" id="477"/>
    <lineage>
        <taxon>Bacteria</taxon>
        <taxon>Pseudomonadati</taxon>
        <taxon>Pseudomonadota</taxon>
        <taxon>Gammaproteobacteria</taxon>
        <taxon>Moraxellales</taxon>
        <taxon>Moraxellaceae</taxon>
        <taxon>Moraxella</taxon>
    </lineage>
</organism>
<dbReference type="AlphaFoldDB" id="A0A1V4GZD8"/>
<dbReference type="EMBL" id="MXAN01000024">
    <property type="protein sequence ID" value="OPH38039.1"/>
    <property type="molecule type" value="Genomic_DNA"/>
</dbReference>
<dbReference type="RefSeq" id="WP_062499894.1">
    <property type="nucleotide sequence ID" value="NZ_MXAN01000024.1"/>
</dbReference>
<sequence length="102" mass="11736">MLTFTATEAKQNFGKLTDVAMTQPVSITRQGRVILEVMTPYEKEKMIQERVREMMFSQFVAEAVEAHEHYETTGLHTTHNEMKAWINSLSTNPNNKPPVCHK</sequence>
<reference evidence="3" key="1">
    <citation type="submission" date="2017-03" db="EMBL/GenBank/DDBJ databases">
        <title>Draft genome sequence of Moraxella equi CCUG 4950T type strain.</title>
        <authorList>
            <person name="Salva-Serra F."/>
            <person name="Engstrom-Jakobsson H."/>
            <person name="Thorell K."/>
            <person name="Jaen-Luchoro D."/>
            <person name="Gonzales-Siles L."/>
            <person name="Karlsson R."/>
            <person name="Yazdan S."/>
            <person name="Boulund F."/>
            <person name="Johnning A."/>
            <person name="Engstrand L."/>
            <person name="Kristiansson E."/>
            <person name="Moore E."/>
        </authorList>
    </citation>
    <scope>NUCLEOTIDE SEQUENCE [LARGE SCALE GENOMIC DNA]</scope>
    <source>
        <strain evidence="3">CCUG 4441</strain>
    </source>
</reference>
<evidence type="ECO:0000313" key="3">
    <source>
        <dbReference type="Proteomes" id="UP000191025"/>
    </source>
</evidence>
<comment type="caution">
    <text evidence="2">The sequence shown here is derived from an EMBL/GenBank/DDBJ whole genome shotgun (WGS) entry which is preliminary data.</text>
</comment>